<dbReference type="Proteomes" id="UP000057737">
    <property type="component" value="Unassembled WGS sequence"/>
</dbReference>
<evidence type="ECO:0000256" key="2">
    <source>
        <dbReference type="ARBA" id="ARBA00023125"/>
    </source>
</evidence>
<keyword evidence="1" id="KW-0805">Transcription regulation</keyword>
<dbReference type="EMBL" id="LNCU01000019">
    <property type="protein sequence ID" value="KWV60401.1"/>
    <property type="molecule type" value="Genomic_DNA"/>
</dbReference>
<feature type="domain" description="HTH araC/xylS-type" evidence="4">
    <location>
        <begin position="228"/>
        <end position="329"/>
    </location>
</feature>
<dbReference type="GO" id="GO:0043565">
    <property type="term" value="F:sequence-specific DNA binding"/>
    <property type="evidence" value="ECO:0007669"/>
    <property type="project" value="InterPro"/>
</dbReference>
<dbReference type="RefSeq" id="WP_066500311.1">
    <property type="nucleotide sequence ID" value="NZ_LNCU01000019.1"/>
</dbReference>
<dbReference type="Gene3D" id="1.10.10.60">
    <property type="entry name" value="Homeodomain-like"/>
    <property type="match status" value="1"/>
</dbReference>
<evidence type="ECO:0000259" key="4">
    <source>
        <dbReference type="PROSITE" id="PS01124"/>
    </source>
</evidence>
<dbReference type="PROSITE" id="PS00041">
    <property type="entry name" value="HTH_ARAC_FAMILY_1"/>
    <property type="match status" value="1"/>
</dbReference>
<evidence type="ECO:0000313" key="5">
    <source>
        <dbReference type="EMBL" id="KWV60401.1"/>
    </source>
</evidence>
<keyword evidence="6" id="KW-1185">Reference proteome</keyword>
<dbReference type="GO" id="GO:0003700">
    <property type="term" value="F:DNA-binding transcription factor activity"/>
    <property type="evidence" value="ECO:0007669"/>
    <property type="project" value="InterPro"/>
</dbReference>
<name>A0A109K405_9BRAD</name>
<dbReference type="Pfam" id="PF12833">
    <property type="entry name" value="HTH_18"/>
    <property type="match status" value="1"/>
</dbReference>
<proteinExistence type="predicted"/>
<accession>A0A109K405</accession>
<evidence type="ECO:0000256" key="3">
    <source>
        <dbReference type="ARBA" id="ARBA00023163"/>
    </source>
</evidence>
<dbReference type="InterPro" id="IPR018062">
    <property type="entry name" value="HTH_AraC-typ_CS"/>
</dbReference>
<keyword evidence="3" id="KW-0804">Transcription</keyword>
<dbReference type="InterPro" id="IPR053142">
    <property type="entry name" value="PchR_regulatory_protein"/>
</dbReference>
<dbReference type="PANTHER" id="PTHR47893:SF1">
    <property type="entry name" value="REGULATORY PROTEIN PCHR"/>
    <property type="match status" value="1"/>
</dbReference>
<dbReference type="PANTHER" id="PTHR47893">
    <property type="entry name" value="REGULATORY PROTEIN PCHR"/>
    <property type="match status" value="1"/>
</dbReference>
<dbReference type="SMART" id="SM00342">
    <property type="entry name" value="HTH_ARAC"/>
    <property type="match status" value="1"/>
</dbReference>
<gene>
    <name evidence="5" type="ORF">AS156_28810</name>
</gene>
<keyword evidence="2" id="KW-0238">DNA-binding</keyword>
<protein>
    <recommendedName>
        <fullName evidence="4">HTH araC/xylS-type domain-containing protein</fullName>
    </recommendedName>
</protein>
<evidence type="ECO:0000313" key="6">
    <source>
        <dbReference type="Proteomes" id="UP000057737"/>
    </source>
</evidence>
<sequence>MGIKWSREPFARPMGQGDMAERSISRFDDPGAYEAEFGDIGVNFTITGPGNFDAELLRLKLDHLVVMRLRESLPRIACISLAADRVFLSFPVGRVSLECDGLAFQSGQIAFHCLNQRMHQRSSGKFQWGLISLPIEQFAKNGAALTGQPILPPRSTRLLHPFGADLSRFQHLFQHACHLAAPANKLIEQPEVARALEQDMIHAVIHCLTGDGTESSSRARSNRTALMTRFETALRKSVGQKITLPDLCAEIGVAERTLRMCCHEFLGVSPMRYLLLRRLNKARAALRRADASTTSVARIAREYQFSELGRFAATYRAAFGEAPLTTLQRKA</sequence>
<comment type="caution">
    <text evidence="5">The sequence shown here is derived from an EMBL/GenBank/DDBJ whole genome shotgun (WGS) entry which is preliminary data.</text>
</comment>
<dbReference type="PROSITE" id="PS01124">
    <property type="entry name" value="HTH_ARAC_FAMILY_2"/>
    <property type="match status" value="1"/>
</dbReference>
<dbReference type="AlphaFoldDB" id="A0A109K405"/>
<dbReference type="InterPro" id="IPR018060">
    <property type="entry name" value="HTH_AraC"/>
</dbReference>
<reference evidence="5 6" key="1">
    <citation type="submission" date="2015-11" db="EMBL/GenBank/DDBJ databases">
        <title>Draft Genome Sequence of the Strain BR 10303 (Bradyrhizobium sp.) isolated from nodules of Centrolobium paraense.</title>
        <authorList>
            <person name="Zelli J.E."/>
            <person name="Simoes-Araujo J.L."/>
            <person name="Barauna A.C."/>
            <person name="Silva K."/>
        </authorList>
    </citation>
    <scope>NUCLEOTIDE SEQUENCE [LARGE SCALE GENOMIC DNA]</scope>
    <source>
        <strain evidence="5 6">BR 10303</strain>
    </source>
</reference>
<evidence type="ECO:0000256" key="1">
    <source>
        <dbReference type="ARBA" id="ARBA00023015"/>
    </source>
</evidence>
<organism evidence="5 6">
    <name type="scientific">Bradyrhizobium macuxiense</name>
    <dbReference type="NCBI Taxonomy" id="1755647"/>
    <lineage>
        <taxon>Bacteria</taxon>
        <taxon>Pseudomonadati</taxon>
        <taxon>Pseudomonadota</taxon>
        <taxon>Alphaproteobacteria</taxon>
        <taxon>Hyphomicrobiales</taxon>
        <taxon>Nitrobacteraceae</taxon>
        <taxon>Bradyrhizobium</taxon>
    </lineage>
</organism>